<dbReference type="HOGENOM" id="CLU_3438349_0_0_1"/>
<sequence length="10" mass="1086">MLYSSVTTNA</sequence>
<name>T0K9X7_COLGC</name>
<protein>
    <submittedName>
        <fullName evidence="1">Uncharacterized protein</fullName>
    </submittedName>
</protein>
<proteinExistence type="predicted"/>
<evidence type="ECO:0000313" key="1">
    <source>
        <dbReference type="EMBL" id="EQB52362.1"/>
    </source>
</evidence>
<dbReference type="Proteomes" id="UP000015530">
    <property type="component" value="Unassembled WGS sequence"/>
</dbReference>
<reference evidence="2" key="1">
    <citation type="journal article" date="2013" name="Mol. Plant Microbe Interact.">
        <title>Global aspects of pacC regulation of pathogenicity genes in Colletotrichum gloeosporioides as revealed by transcriptome analysis.</title>
        <authorList>
            <person name="Alkan N."/>
            <person name="Meng X."/>
            <person name="Friedlander G."/>
            <person name="Reuveni E."/>
            <person name="Sukno S."/>
            <person name="Sherman A."/>
            <person name="Thon M."/>
            <person name="Fluhr R."/>
            <person name="Prusky D."/>
        </authorList>
    </citation>
    <scope>NUCLEOTIDE SEQUENCE [LARGE SCALE GENOMIC DNA]</scope>
    <source>
        <strain evidence="2">Cg-14</strain>
    </source>
</reference>
<comment type="caution">
    <text evidence="1">The sequence shown here is derived from an EMBL/GenBank/DDBJ whole genome shotgun (WGS) entry which is preliminary data.</text>
</comment>
<accession>T0K9X7</accession>
<evidence type="ECO:0000313" key="2">
    <source>
        <dbReference type="Proteomes" id="UP000015530"/>
    </source>
</evidence>
<organism evidence="1 2">
    <name type="scientific">Colletotrichum gloeosporioides (strain Cg-14)</name>
    <name type="common">Anthracnose fungus</name>
    <name type="synonym">Glomerella cingulata</name>
    <dbReference type="NCBI Taxonomy" id="1237896"/>
    <lineage>
        <taxon>Eukaryota</taxon>
        <taxon>Fungi</taxon>
        <taxon>Dikarya</taxon>
        <taxon>Ascomycota</taxon>
        <taxon>Pezizomycotina</taxon>
        <taxon>Sordariomycetes</taxon>
        <taxon>Hypocreomycetidae</taxon>
        <taxon>Glomerellales</taxon>
        <taxon>Glomerellaceae</taxon>
        <taxon>Colletotrichum</taxon>
        <taxon>Colletotrichum gloeosporioides species complex</taxon>
    </lineage>
</organism>
<dbReference type="EMBL" id="AMYD01001611">
    <property type="protein sequence ID" value="EQB52362.1"/>
    <property type="molecule type" value="Genomic_DNA"/>
</dbReference>
<gene>
    <name evidence="1" type="ORF">CGLO_08020</name>
</gene>